<dbReference type="InterPro" id="IPR004788">
    <property type="entry name" value="Ribose5P_isomerase_type_A"/>
</dbReference>
<proteinExistence type="inferred from homology"/>
<dbReference type="NCBIfam" id="NF001924">
    <property type="entry name" value="PRK00702.1"/>
    <property type="match status" value="1"/>
</dbReference>
<dbReference type="RefSeq" id="WP_377909434.1">
    <property type="nucleotide sequence ID" value="NZ_JBHSGK010000009.1"/>
</dbReference>
<feature type="binding site" evidence="2">
    <location>
        <begin position="96"/>
        <end position="99"/>
    </location>
    <ligand>
        <name>substrate</name>
    </ligand>
</feature>
<feature type="active site" description="Proton acceptor" evidence="2">
    <location>
        <position position="105"/>
    </location>
</feature>
<gene>
    <name evidence="2 3" type="primary">rpiA</name>
    <name evidence="3" type="ORF">ACFO4L_09525</name>
</gene>
<dbReference type="SUPFAM" id="SSF75445">
    <property type="entry name" value="D-ribose-5-phosphate isomerase (RpiA), lid domain"/>
    <property type="match status" value="1"/>
</dbReference>
<dbReference type="InterPro" id="IPR037171">
    <property type="entry name" value="NagB/RpiA_transferase-like"/>
</dbReference>
<dbReference type="Gene3D" id="3.40.50.1360">
    <property type="match status" value="1"/>
</dbReference>
<dbReference type="PANTHER" id="PTHR11934:SF0">
    <property type="entry name" value="RIBOSE-5-PHOSPHATE ISOMERASE"/>
    <property type="match status" value="1"/>
</dbReference>
<dbReference type="Gene3D" id="3.30.70.260">
    <property type="match status" value="1"/>
</dbReference>
<reference evidence="4" key="1">
    <citation type="journal article" date="2019" name="Int. J. Syst. Evol. Microbiol.">
        <title>The Global Catalogue of Microorganisms (GCM) 10K type strain sequencing project: providing services to taxonomists for standard genome sequencing and annotation.</title>
        <authorList>
            <consortium name="The Broad Institute Genomics Platform"/>
            <consortium name="The Broad Institute Genome Sequencing Center for Infectious Disease"/>
            <person name="Wu L."/>
            <person name="Ma J."/>
        </authorList>
    </citation>
    <scope>NUCLEOTIDE SEQUENCE [LARGE SCALE GENOMIC DNA]</scope>
    <source>
        <strain evidence="4">JCM 12165</strain>
    </source>
</reference>
<keyword evidence="1 2" id="KW-0413">Isomerase</keyword>
<comment type="pathway">
    <text evidence="2">Carbohydrate degradation; pentose phosphate pathway; D-ribose 5-phosphate from D-ribulose 5-phosphate (non-oxidative stage): step 1/1.</text>
</comment>
<dbReference type="GO" id="GO:0004751">
    <property type="term" value="F:ribose-5-phosphate isomerase activity"/>
    <property type="evidence" value="ECO:0007669"/>
    <property type="project" value="UniProtKB-EC"/>
</dbReference>
<comment type="function">
    <text evidence="2">Catalyzes the reversible conversion of ribose-5-phosphate to ribulose 5-phosphate.</text>
</comment>
<keyword evidence="4" id="KW-1185">Reference proteome</keyword>
<dbReference type="SUPFAM" id="SSF100950">
    <property type="entry name" value="NagB/RpiA/CoA transferase-like"/>
    <property type="match status" value="1"/>
</dbReference>
<comment type="caution">
    <text evidence="3">The sequence shown here is derived from an EMBL/GenBank/DDBJ whole genome shotgun (WGS) entry which is preliminary data.</text>
</comment>
<evidence type="ECO:0000313" key="4">
    <source>
        <dbReference type="Proteomes" id="UP001595896"/>
    </source>
</evidence>
<organism evidence="3 4">
    <name type="scientific">Bacillus daqingensis</name>
    <dbReference type="NCBI Taxonomy" id="872396"/>
    <lineage>
        <taxon>Bacteria</taxon>
        <taxon>Bacillati</taxon>
        <taxon>Bacillota</taxon>
        <taxon>Bacilli</taxon>
        <taxon>Bacillales</taxon>
        <taxon>Bacillaceae</taxon>
        <taxon>Bacillus</taxon>
    </lineage>
</organism>
<dbReference type="EC" id="5.3.1.6" evidence="2"/>
<evidence type="ECO:0000256" key="2">
    <source>
        <dbReference type="HAMAP-Rule" id="MF_00170"/>
    </source>
</evidence>
<comment type="similarity">
    <text evidence="2">Belongs to the ribose 5-phosphate isomerase family.</text>
</comment>
<dbReference type="NCBIfam" id="TIGR00021">
    <property type="entry name" value="rpiA"/>
    <property type="match status" value="1"/>
</dbReference>
<name>A0ABV9NXH6_9BACI</name>
<dbReference type="PANTHER" id="PTHR11934">
    <property type="entry name" value="RIBOSE-5-PHOSPHATE ISOMERASE"/>
    <property type="match status" value="1"/>
</dbReference>
<accession>A0ABV9NXH6</accession>
<sequence length="226" mass="24650">MSREREKELAALTAVDWVKDGMTIGLGSGSTMNIFIEKLGERVQQGLTIEAVSSSVKSARLAGQYGIRVRTMEEVDAVELAVDGADEVTPEGLLVKGGGGSLLREKLVLEAADKRLILIDAGKYVNAAGAFPLPVEIVPFAYRQTMERIRRTGLEPELRVREDEPFVTDNGLWIVDCKTKGVTVSESLHEQLKLLTGIVETGIFASVADDVLIGKQDEVEHLTFPR</sequence>
<dbReference type="Proteomes" id="UP001595896">
    <property type="component" value="Unassembled WGS sequence"/>
</dbReference>
<feature type="binding site" evidence="2">
    <location>
        <begin position="28"/>
        <end position="31"/>
    </location>
    <ligand>
        <name>substrate</name>
    </ligand>
</feature>
<evidence type="ECO:0000256" key="1">
    <source>
        <dbReference type="ARBA" id="ARBA00023235"/>
    </source>
</evidence>
<dbReference type="Pfam" id="PF06026">
    <property type="entry name" value="Rib_5-P_isom_A"/>
    <property type="match status" value="1"/>
</dbReference>
<dbReference type="InterPro" id="IPR020672">
    <property type="entry name" value="Ribose5P_isomerase_typA_subgr"/>
</dbReference>
<protein>
    <recommendedName>
        <fullName evidence="2">Ribose-5-phosphate isomerase A</fullName>
        <ecNumber evidence="2">5.3.1.6</ecNumber>
    </recommendedName>
    <alternativeName>
        <fullName evidence="2">Phosphoriboisomerase A</fullName>
        <shortName evidence="2">PRI</shortName>
    </alternativeName>
</protein>
<dbReference type="HAMAP" id="MF_00170">
    <property type="entry name" value="Rib_5P_isom_A"/>
    <property type="match status" value="1"/>
</dbReference>
<feature type="binding site" evidence="2">
    <location>
        <position position="123"/>
    </location>
    <ligand>
        <name>substrate</name>
    </ligand>
</feature>
<dbReference type="EMBL" id="JBHSGK010000009">
    <property type="protein sequence ID" value="MFC4736822.1"/>
    <property type="molecule type" value="Genomic_DNA"/>
</dbReference>
<feature type="binding site" evidence="2">
    <location>
        <begin position="83"/>
        <end position="86"/>
    </location>
    <ligand>
        <name>substrate</name>
    </ligand>
</feature>
<dbReference type="CDD" id="cd01398">
    <property type="entry name" value="RPI_A"/>
    <property type="match status" value="1"/>
</dbReference>
<comment type="catalytic activity">
    <reaction evidence="2">
        <text>aldehydo-D-ribose 5-phosphate = D-ribulose 5-phosphate</text>
        <dbReference type="Rhea" id="RHEA:14657"/>
        <dbReference type="ChEBI" id="CHEBI:58121"/>
        <dbReference type="ChEBI" id="CHEBI:58273"/>
        <dbReference type="EC" id="5.3.1.6"/>
    </reaction>
</comment>
<comment type="subunit">
    <text evidence="2">Homodimer.</text>
</comment>
<evidence type="ECO:0000313" key="3">
    <source>
        <dbReference type="EMBL" id="MFC4736822.1"/>
    </source>
</evidence>